<feature type="domain" description="RecX second three-helical" evidence="6">
    <location>
        <begin position="105"/>
        <end position="146"/>
    </location>
</feature>
<dbReference type="Pfam" id="PF02631">
    <property type="entry name" value="RecX_HTH2"/>
    <property type="match status" value="1"/>
</dbReference>
<keyword evidence="4 5" id="KW-0963">Cytoplasm</keyword>
<dbReference type="PANTHER" id="PTHR33602:SF1">
    <property type="entry name" value="REGULATORY PROTEIN RECX FAMILY PROTEIN"/>
    <property type="match status" value="1"/>
</dbReference>
<evidence type="ECO:0000259" key="8">
    <source>
        <dbReference type="Pfam" id="PF21982"/>
    </source>
</evidence>
<accession>A0A938X5S5</accession>
<dbReference type="InterPro" id="IPR053925">
    <property type="entry name" value="RecX_HTH_3rd"/>
</dbReference>
<evidence type="ECO:0000256" key="4">
    <source>
        <dbReference type="ARBA" id="ARBA00022490"/>
    </source>
</evidence>
<evidence type="ECO:0000256" key="2">
    <source>
        <dbReference type="ARBA" id="ARBA00009695"/>
    </source>
</evidence>
<dbReference type="InterPro" id="IPR053926">
    <property type="entry name" value="RecX_HTH_1st"/>
</dbReference>
<dbReference type="Pfam" id="PF21981">
    <property type="entry name" value="RecX_HTH3"/>
    <property type="match status" value="1"/>
</dbReference>
<dbReference type="HAMAP" id="MF_01114">
    <property type="entry name" value="RecX"/>
    <property type="match status" value="1"/>
</dbReference>
<dbReference type="InterPro" id="IPR053924">
    <property type="entry name" value="RecX_HTH_2nd"/>
</dbReference>
<evidence type="ECO:0000256" key="3">
    <source>
        <dbReference type="ARBA" id="ARBA00018111"/>
    </source>
</evidence>
<dbReference type="InterPro" id="IPR036388">
    <property type="entry name" value="WH-like_DNA-bd_sf"/>
</dbReference>
<evidence type="ECO:0000313" key="10">
    <source>
        <dbReference type="Proteomes" id="UP000774750"/>
    </source>
</evidence>
<evidence type="ECO:0000313" key="9">
    <source>
        <dbReference type="EMBL" id="MBM6920701.1"/>
    </source>
</evidence>
<dbReference type="Gene3D" id="1.10.10.10">
    <property type="entry name" value="Winged helix-like DNA-binding domain superfamily/Winged helix DNA-binding domain"/>
    <property type="match status" value="2"/>
</dbReference>
<comment type="caution">
    <text evidence="9">The sequence shown here is derived from an EMBL/GenBank/DDBJ whole genome shotgun (WGS) entry which is preliminary data.</text>
</comment>
<gene>
    <name evidence="5" type="primary">recX</name>
    <name evidence="9" type="ORF">H6A12_05975</name>
</gene>
<dbReference type="InterPro" id="IPR003783">
    <property type="entry name" value="Regulatory_RecX"/>
</dbReference>
<comment type="similarity">
    <text evidence="2 5">Belongs to the RecX family.</text>
</comment>
<evidence type="ECO:0000256" key="5">
    <source>
        <dbReference type="HAMAP-Rule" id="MF_01114"/>
    </source>
</evidence>
<evidence type="ECO:0000259" key="6">
    <source>
        <dbReference type="Pfam" id="PF02631"/>
    </source>
</evidence>
<dbReference type="EMBL" id="JACJKY010000007">
    <property type="protein sequence ID" value="MBM6920701.1"/>
    <property type="molecule type" value="Genomic_DNA"/>
</dbReference>
<feature type="domain" description="RecX third three-helical" evidence="7">
    <location>
        <begin position="154"/>
        <end position="197"/>
    </location>
</feature>
<comment type="function">
    <text evidence="5">Modulates RecA activity.</text>
</comment>
<proteinExistence type="inferred from homology"/>
<dbReference type="GO" id="GO:0005737">
    <property type="term" value="C:cytoplasm"/>
    <property type="evidence" value="ECO:0007669"/>
    <property type="project" value="UniProtKB-SubCell"/>
</dbReference>
<feature type="domain" description="RecX first three-helical" evidence="8">
    <location>
        <begin position="60"/>
        <end position="95"/>
    </location>
</feature>
<dbReference type="RefSeq" id="WP_204445867.1">
    <property type="nucleotide sequence ID" value="NZ_JACJKY010000007.1"/>
</dbReference>
<evidence type="ECO:0000259" key="7">
    <source>
        <dbReference type="Pfam" id="PF21981"/>
    </source>
</evidence>
<protein>
    <recommendedName>
        <fullName evidence="3 5">Regulatory protein RecX</fullName>
    </recommendedName>
</protein>
<organism evidence="9 10">
    <name type="scientific">Merdimmobilis hominis</name>
    <dbReference type="NCBI Taxonomy" id="2897707"/>
    <lineage>
        <taxon>Bacteria</taxon>
        <taxon>Bacillati</taxon>
        <taxon>Bacillota</taxon>
        <taxon>Clostridia</taxon>
        <taxon>Eubacteriales</taxon>
        <taxon>Oscillospiraceae</taxon>
        <taxon>Merdimmobilis</taxon>
    </lineage>
</organism>
<evidence type="ECO:0000256" key="1">
    <source>
        <dbReference type="ARBA" id="ARBA00004496"/>
    </source>
</evidence>
<dbReference type="GO" id="GO:0006282">
    <property type="term" value="P:regulation of DNA repair"/>
    <property type="evidence" value="ECO:0007669"/>
    <property type="project" value="UniProtKB-UniRule"/>
</dbReference>
<dbReference type="Pfam" id="PF21982">
    <property type="entry name" value="RecX_HTH1"/>
    <property type="match status" value="1"/>
</dbReference>
<comment type="subcellular location">
    <subcellularLocation>
        <location evidence="1 5">Cytoplasm</location>
    </subcellularLocation>
</comment>
<dbReference type="Proteomes" id="UP000774750">
    <property type="component" value="Unassembled WGS sequence"/>
</dbReference>
<dbReference type="PANTHER" id="PTHR33602">
    <property type="entry name" value="REGULATORY PROTEIN RECX FAMILY PROTEIN"/>
    <property type="match status" value="1"/>
</dbReference>
<sequence>MRITALEPSKKAGRHRIYTEEGFLCTLEDEVIAAHHIRPNCEVDSALLNELDFSSQCCRAKAKAYQLLGYRDHTHKELYDKLCRSVSPEAAEQVCALLTEQGYINDEACAEKLAQYYVKTKQFGARRALYELVRRGIDKETAREAIESVETDPVDQICGIIYKKYTHLLDGDYKNRSKLTAALVRRGYSFDDVHAAIDQYAQWEEEHEE</sequence>
<dbReference type="AlphaFoldDB" id="A0A938X5S5"/>
<reference evidence="9" key="1">
    <citation type="submission" date="2020-08" db="EMBL/GenBank/DDBJ databases">
        <authorList>
            <person name="Cejkova D."/>
            <person name="Kubasova T."/>
            <person name="Jahodarova E."/>
            <person name="Rychlik I."/>
        </authorList>
    </citation>
    <scope>NUCLEOTIDE SEQUENCE</scope>
    <source>
        <strain evidence="9">An559</strain>
    </source>
</reference>
<reference evidence="9" key="2">
    <citation type="journal article" date="2021" name="Sci. Rep.">
        <title>The distribution of antibiotic resistance genes in chicken gut microbiota commensals.</title>
        <authorList>
            <person name="Juricova H."/>
            <person name="Matiasovicova J."/>
            <person name="Kubasova T."/>
            <person name="Cejkova D."/>
            <person name="Rychlik I."/>
        </authorList>
    </citation>
    <scope>NUCLEOTIDE SEQUENCE</scope>
    <source>
        <strain evidence="9">An559</strain>
    </source>
</reference>
<name>A0A938X5S5_9FIRM</name>
<keyword evidence="10" id="KW-1185">Reference proteome</keyword>